<dbReference type="Proteomes" id="UP000186917">
    <property type="component" value="Unassembled WGS sequence"/>
</dbReference>
<name>A0A173MR95_9BACT</name>
<reference evidence="2" key="1">
    <citation type="submission" date="2017-01" db="EMBL/GenBank/DDBJ databases">
        <authorList>
            <person name="Varghese N."/>
            <person name="Submissions S."/>
        </authorList>
    </citation>
    <scope>NUCLEOTIDE SEQUENCE [LARGE SCALE GENOMIC DNA]</scope>
    <source>
        <strain evidence="2">DSM 21054</strain>
    </source>
</reference>
<evidence type="ECO:0008006" key="3">
    <source>
        <dbReference type="Google" id="ProtNLM"/>
    </source>
</evidence>
<proteinExistence type="predicted"/>
<dbReference type="KEGG" id="fln:FLA_6080"/>
<dbReference type="PANTHER" id="PTHR34817:SF2">
    <property type="entry name" value="NUCLEOTIDYLTRANSFERASE"/>
    <property type="match status" value="1"/>
</dbReference>
<organism evidence="1 2">
    <name type="scientific">Filimonas lacunae</name>
    <dbReference type="NCBI Taxonomy" id="477680"/>
    <lineage>
        <taxon>Bacteria</taxon>
        <taxon>Pseudomonadati</taxon>
        <taxon>Bacteroidota</taxon>
        <taxon>Chitinophagia</taxon>
        <taxon>Chitinophagales</taxon>
        <taxon>Chitinophagaceae</taxon>
        <taxon>Filimonas</taxon>
    </lineage>
</organism>
<dbReference type="EMBL" id="FTOR01000001">
    <property type="protein sequence ID" value="SIS82762.1"/>
    <property type="molecule type" value="Genomic_DNA"/>
</dbReference>
<evidence type="ECO:0000313" key="2">
    <source>
        <dbReference type="Proteomes" id="UP000186917"/>
    </source>
</evidence>
<sequence>MRNRIEQKLKDIEREYQVKILYSCESGSRAWQFPSPDSDFDVRFIYVHNRNAYWSIAEKEDHISLPIVDELDIYGWDLRKVLQLMRKSNATPFEWMQSPIVYKEKEGFLDGLHNLAPDYLDVRVSACHYMGMVRKLTGEEMTGAPLTIKALFYIIRSLLSAKWNLDTRGIAPLTIDDLLCILPEALQQHVKELVLFKATAKEKQEVAASDLLKNYINATIAECNAAISGLEKRNTSVDKLDAFFIKTLQEYDYSGIER</sequence>
<dbReference type="RefSeq" id="WP_076377039.1">
    <property type="nucleotide sequence ID" value="NZ_AP017422.1"/>
</dbReference>
<evidence type="ECO:0000313" key="1">
    <source>
        <dbReference type="EMBL" id="SIS82762.1"/>
    </source>
</evidence>
<dbReference type="InterPro" id="IPR018775">
    <property type="entry name" value="RlaP"/>
</dbReference>
<gene>
    <name evidence="1" type="ORF">SAMN05421788_1011455</name>
</gene>
<keyword evidence="2" id="KW-1185">Reference proteome</keyword>
<dbReference type="OrthoDB" id="9796845at2"/>
<dbReference type="PANTHER" id="PTHR34817">
    <property type="entry name" value="NUCLEOTIDYLTRANSFERASE"/>
    <property type="match status" value="1"/>
</dbReference>
<dbReference type="AlphaFoldDB" id="A0A173MR95"/>
<dbReference type="Pfam" id="PF10127">
    <property type="entry name" value="RlaP"/>
    <property type="match status" value="1"/>
</dbReference>
<accession>A0A173MR95</accession>
<protein>
    <recommendedName>
        <fullName evidence="3">Nucleotidyltransferase</fullName>
    </recommendedName>
</protein>
<dbReference type="STRING" id="477680.SAMN05421788_1011455"/>